<dbReference type="InterPro" id="IPR050900">
    <property type="entry name" value="Transposase_IS3/IS150/IS904"/>
</dbReference>
<protein>
    <recommendedName>
        <fullName evidence="3">Transposase</fullName>
    </recommendedName>
</protein>
<dbReference type="EMBL" id="CP044108">
    <property type="protein sequence ID" value="QEU11114.1"/>
    <property type="molecule type" value="Genomic_DNA"/>
</dbReference>
<reference evidence="1 2" key="1">
    <citation type="submission" date="2019-09" db="EMBL/GenBank/DDBJ databases">
        <title>FDA dAtabase for Regulatory Grade micrObial Sequences (FDA-ARGOS): Supporting development and validation of Infectious Disease Dx tests.</title>
        <authorList>
            <person name="Sciortino C."/>
            <person name="Tallon L."/>
            <person name="Sadzewicz L."/>
            <person name="Vavikolanu K."/>
            <person name="Mehta A."/>
            <person name="Aluvathingal J."/>
            <person name="Nadendla S."/>
            <person name="Nandy P."/>
            <person name="Geyer C."/>
            <person name="Yan Y."/>
            <person name="Sichtig H."/>
        </authorList>
    </citation>
    <scope>NUCLEOTIDE SEQUENCE [LARGE SCALE GENOMIC DNA]</scope>
    <source>
        <strain evidence="1 2">FDAARGOS_640</strain>
    </source>
</reference>
<proteinExistence type="predicted"/>
<accession>A0ABX6A2L7</accession>
<evidence type="ECO:0000313" key="2">
    <source>
        <dbReference type="Proteomes" id="UP000323865"/>
    </source>
</evidence>
<organism evidence="1 2">
    <name type="scientific">Dermabacter vaginalis</name>
    <dbReference type="NCBI Taxonomy" id="1630135"/>
    <lineage>
        <taxon>Bacteria</taxon>
        <taxon>Bacillati</taxon>
        <taxon>Actinomycetota</taxon>
        <taxon>Actinomycetes</taxon>
        <taxon>Micrococcales</taxon>
        <taxon>Dermabacteraceae</taxon>
        <taxon>Dermabacter</taxon>
    </lineage>
</organism>
<dbReference type="Proteomes" id="UP000323865">
    <property type="component" value="Chromosome"/>
</dbReference>
<name>A0ABX6A2L7_9MICO</name>
<sequence length="133" mass="14665">MDTVNRVNYGVGGVRKMWLVPRCDGIDFGRGQTARLMRLAAVSNKGKGRLPITTRWPNVPVLCPELVRREFKAQGPNKLWVADATYVCAEETTGLVPHSDHGSQPVSVVYNERISQHGIALPPELSAIPMTML</sequence>
<gene>
    <name evidence="1" type="ORF">FOB48_01540</name>
</gene>
<keyword evidence="2" id="KW-1185">Reference proteome</keyword>
<dbReference type="RefSeq" id="WP_150332572.1">
    <property type="nucleotide sequence ID" value="NZ_CP044108.1"/>
</dbReference>
<evidence type="ECO:0008006" key="3">
    <source>
        <dbReference type="Google" id="ProtNLM"/>
    </source>
</evidence>
<dbReference type="PANTHER" id="PTHR46889:SF4">
    <property type="entry name" value="TRANSPOSASE INSO FOR INSERTION SEQUENCE ELEMENT IS911B-RELATED"/>
    <property type="match status" value="1"/>
</dbReference>
<dbReference type="PANTHER" id="PTHR46889">
    <property type="entry name" value="TRANSPOSASE INSF FOR INSERTION SEQUENCE IS3B-RELATED"/>
    <property type="match status" value="1"/>
</dbReference>
<evidence type="ECO:0000313" key="1">
    <source>
        <dbReference type="EMBL" id="QEU11114.1"/>
    </source>
</evidence>